<organism evidence="2 3">
    <name type="scientific">Synaphobranchus kaupii</name>
    <name type="common">Kaup's arrowtooth eel</name>
    <dbReference type="NCBI Taxonomy" id="118154"/>
    <lineage>
        <taxon>Eukaryota</taxon>
        <taxon>Metazoa</taxon>
        <taxon>Chordata</taxon>
        <taxon>Craniata</taxon>
        <taxon>Vertebrata</taxon>
        <taxon>Euteleostomi</taxon>
        <taxon>Actinopterygii</taxon>
        <taxon>Neopterygii</taxon>
        <taxon>Teleostei</taxon>
        <taxon>Anguilliformes</taxon>
        <taxon>Synaphobranchidae</taxon>
        <taxon>Synaphobranchus</taxon>
    </lineage>
</organism>
<sequence>MSTDGLGPVCHPFMRIQGPGDGDICVRELPVSCPSSSSSREGGMKDSWVGAEPAQRWKATEITEESAHGPLQERIPQRRRSWAHERERKSISLKDDRSPAATGREPPPPFPSHFGSCFFPPPQVAMSDALLPLPGALPRVPP</sequence>
<name>A0A9Q1J0I3_SYNKA</name>
<feature type="region of interest" description="Disordered" evidence="1">
    <location>
        <begin position="31"/>
        <end position="118"/>
    </location>
</feature>
<feature type="compositionally biased region" description="Basic and acidic residues" evidence="1">
    <location>
        <begin position="58"/>
        <end position="67"/>
    </location>
</feature>
<protein>
    <submittedName>
        <fullName evidence="2">Uncharacterized protein</fullName>
    </submittedName>
</protein>
<evidence type="ECO:0000313" key="2">
    <source>
        <dbReference type="EMBL" id="KAJ8361336.1"/>
    </source>
</evidence>
<evidence type="ECO:0000256" key="1">
    <source>
        <dbReference type="SAM" id="MobiDB-lite"/>
    </source>
</evidence>
<proteinExistence type="predicted"/>
<keyword evidence="3" id="KW-1185">Reference proteome</keyword>
<accession>A0A9Q1J0I3</accession>
<reference evidence="2" key="1">
    <citation type="journal article" date="2023" name="Science">
        <title>Genome structures resolve the early diversification of teleost fishes.</title>
        <authorList>
            <person name="Parey E."/>
            <person name="Louis A."/>
            <person name="Montfort J."/>
            <person name="Bouchez O."/>
            <person name="Roques C."/>
            <person name="Iampietro C."/>
            <person name="Lluch J."/>
            <person name="Castinel A."/>
            <person name="Donnadieu C."/>
            <person name="Desvignes T."/>
            <person name="Floi Bucao C."/>
            <person name="Jouanno E."/>
            <person name="Wen M."/>
            <person name="Mejri S."/>
            <person name="Dirks R."/>
            <person name="Jansen H."/>
            <person name="Henkel C."/>
            <person name="Chen W.J."/>
            <person name="Zahm M."/>
            <person name="Cabau C."/>
            <person name="Klopp C."/>
            <person name="Thompson A.W."/>
            <person name="Robinson-Rechavi M."/>
            <person name="Braasch I."/>
            <person name="Lecointre G."/>
            <person name="Bobe J."/>
            <person name="Postlethwait J.H."/>
            <person name="Berthelot C."/>
            <person name="Roest Crollius H."/>
            <person name="Guiguen Y."/>
        </authorList>
    </citation>
    <scope>NUCLEOTIDE SEQUENCE</scope>
    <source>
        <strain evidence="2">WJC10195</strain>
    </source>
</reference>
<feature type="compositionally biased region" description="Basic and acidic residues" evidence="1">
    <location>
        <begin position="82"/>
        <end position="98"/>
    </location>
</feature>
<dbReference type="Proteomes" id="UP001152622">
    <property type="component" value="Chromosome 5"/>
</dbReference>
<evidence type="ECO:0000313" key="3">
    <source>
        <dbReference type="Proteomes" id="UP001152622"/>
    </source>
</evidence>
<gene>
    <name evidence="2" type="ORF">SKAU_G00178610</name>
</gene>
<dbReference type="EMBL" id="JAINUF010000005">
    <property type="protein sequence ID" value="KAJ8361336.1"/>
    <property type="molecule type" value="Genomic_DNA"/>
</dbReference>
<comment type="caution">
    <text evidence="2">The sequence shown here is derived from an EMBL/GenBank/DDBJ whole genome shotgun (WGS) entry which is preliminary data.</text>
</comment>
<dbReference type="AlphaFoldDB" id="A0A9Q1J0I3"/>